<dbReference type="AlphaFoldDB" id="A0A7K1T1Q3"/>
<evidence type="ECO:0000313" key="1">
    <source>
        <dbReference type="EMBL" id="MVN23484.1"/>
    </source>
</evidence>
<evidence type="ECO:0000313" key="2">
    <source>
        <dbReference type="Proteomes" id="UP000462014"/>
    </source>
</evidence>
<evidence type="ECO:0008006" key="3">
    <source>
        <dbReference type="Google" id="ProtNLM"/>
    </source>
</evidence>
<dbReference type="Proteomes" id="UP000462014">
    <property type="component" value="Unassembled WGS sequence"/>
</dbReference>
<gene>
    <name evidence="1" type="ORF">GO621_18325</name>
</gene>
<comment type="caution">
    <text evidence="1">The sequence shown here is derived from an EMBL/GenBank/DDBJ whole genome shotgun (WGS) entry which is preliminary data.</text>
</comment>
<reference evidence="1 2" key="1">
    <citation type="submission" date="2019-12" db="EMBL/GenBank/DDBJ databases">
        <title>Mucilaginibacter sp. HMF7410 genome sequencing and assembly.</title>
        <authorList>
            <person name="Kang H."/>
            <person name="Cha I."/>
            <person name="Kim H."/>
            <person name="Joh K."/>
        </authorList>
    </citation>
    <scope>NUCLEOTIDE SEQUENCE [LARGE SCALE GENOMIC DNA]</scope>
    <source>
        <strain evidence="1 2">HMF7410</strain>
    </source>
</reference>
<keyword evidence="2" id="KW-1185">Reference proteome</keyword>
<organism evidence="1 2">
    <name type="scientific">Mucilaginibacter arboris</name>
    <dbReference type="NCBI Taxonomy" id="2682090"/>
    <lineage>
        <taxon>Bacteria</taxon>
        <taxon>Pseudomonadati</taxon>
        <taxon>Bacteroidota</taxon>
        <taxon>Sphingobacteriia</taxon>
        <taxon>Sphingobacteriales</taxon>
        <taxon>Sphingobacteriaceae</taxon>
        <taxon>Mucilaginibacter</taxon>
    </lineage>
</organism>
<accession>A0A7K1T1Q3</accession>
<dbReference type="NCBIfam" id="NF041200">
    <property type="entry name" value="mob_BfmA_Nterm"/>
    <property type="match status" value="1"/>
</dbReference>
<dbReference type="InterPro" id="IPR048012">
    <property type="entry name" value="BfmA-like_N"/>
</dbReference>
<proteinExistence type="predicted"/>
<dbReference type="RefSeq" id="WP_157569775.1">
    <property type="nucleotide sequence ID" value="NZ_WPIK01000029.1"/>
</dbReference>
<name>A0A7K1T1Q3_9SPHI</name>
<sequence length="176" mass="19826">MKTIGIPDELHTKLKKYCDKTGLNLGEFVETSLKYFEKSGINPAEHESPAAEMLKLIKRIDSVVAFIRKQESDLLRPMVESVSLSENRIQRELSSISKTEQVDGLNAKLVKLVANLNDAHEEQTKKMVEVVNRHAEQNRAAMTLMATLIDAKNQSGFLNDLGKTYTKLLLNKQQSL</sequence>
<dbReference type="EMBL" id="WPIK01000029">
    <property type="protein sequence ID" value="MVN23484.1"/>
    <property type="molecule type" value="Genomic_DNA"/>
</dbReference>
<protein>
    <recommendedName>
        <fullName evidence="3">Clindamycin resistance transfer factor btgA</fullName>
    </recommendedName>
</protein>